<protein>
    <recommendedName>
        <fullName evidence="4">Sporulation protein</fullName>
    </recommendedName>
</protein>
<reference evidence="2 3" key="1">
    <citation type="submission" date="2019-09" db="EMBL/GenBank/DDBJ databases">
        <title>Draft genome sequence of the thermophilic Saccharopolyspora hirsuta VKM Ac-666T.</title>
        <authorList>
            <person name="Lobastova T.G."/>
            <person name="Fokina V."/>
            <person name="Bragin E.Y."/>
            <person name="Shtratnikova V.Y."/>
            <person name="Starodumova I.P."/>
            <person name="Tarlachkov S.V."/>
            <person name="Donova M.V."/>
        </authorList>
    </citation>
    <scope>NUCLEOTIDE SEQUENCE [LARGE SCALE GENOMIC DNA]</scope>
    <source>
        <strain evidence="2 3">VKM Ac-666</strain>
    </source>
</reference>
<name>A0A5M7BUL6_SACHI</name>
<feature type="transmembrane region" description="Helical" evidence="1">
    <location>
        <begin position="75"/>
        <end position="94"/>
    </location>
</feature>
<keyword evidence="1" id="KW-1133">Transmembrane helix</keyword>
<dbReference type="Proteomes" id="UP000323946">
    <property type="component" value="Unassembled WGS sequence"/>
</dbReference>
<organism evidence="2 3">
    <name type="scientific">Saccharopolyspora hirsuta</name>
    <dbReference type="NCBI Taxonomy" id="1837"/>
    <lineage>
        <taxon>Bacteria</taxon>
        <taxon>Bacillati</taxon>
        <taxon>Actinomycetota</taxon>
        <taxon>Actinomycetes</taxon>
        <taxon>Pseudonocardiales</taxon>
        <taxon>Pseudonocardiaceae</taxon>
        <taxon>Saccharopolyspora</taxon>
    </lineage>
</organism>
<comment type="caution">
    <text evidence="2">The sequence shown here is derived from an EMBL/GenBank/DDBJ whole genome shotgun (WGS) entry which is preliminary data.</text>
</comment>
<keyword evidence="1" id="KW-0812">Transmembrane</keyword>
<keyword evidence="1" id="KW-0472">Membrane</keyword>
<dbReference type="RefSeq" id="WP_150067180.1">
    <property type="nucleotide sequence ID" value="NZ_VWPH01000006.1"/>
</dbReference>
<dbReference type="AlphaFoldDB" id="A0A5M7BUL6"/>
<accession>A0A5M7BUL6</accession>
<dbReference type="EMBL" id="VWPH01000006">
    <property type="protein sequence ID" value="KAA5833489.1"/>
    <property type="molecule type" value="Genomic_DNA"/>
</dbReference>
<sequence>MAEKSHADIVAALADRLGENQVFGEPVQQGDTTLLPVASIRIGGGSGVSVRPAGAFAVSADGSVAWHPAVSVNRIVWGGQLALAAVLVAVAIAFRRKR</sequence>
<evidence type="ECO:0000256" key="1">
    <source>
        <dbReference type="SAM" id="Phobius"/>
    </source>
</evidence>
<keyword evidence="3" id="KW-1185">Reference proteome</keyword>
<evidence type="ECO:0008006" key="4">
    <source>
        <dbReference type="Google" id="ProtNLM"/>
    </source>
</evidence>
<evidence type="ECO:0000313" key="3">
    <source>
        <dbReference type="Proteomes" id="UP000323946"/>
    </source>
</evidence>
<gene>
    <name evidence="2" type="ORF">F1721_14490</name>
</gene>
<dbReference type="OrthoDB" id="3830295at2"/>
<evidence type="ECO:0000313" key="2">
    <source>
        <dbReference type="EMBL" id="KAA5833489.1"/>
    </source>
</evidence>
<proteinExistence type="predicted"/>